<reference evidence="2" key="1">
    <citation type="submission" date="2015-12" db="EMBL/GenBank/DDBJ databases">
        <title>Update maize B73 reference genome by single molecule sequencing technologies.</title>
        <authorList>
            <consortium name="Maize Genome Sequencing Project"/>
            <person name="Ware D."/>
        </authorList>
    </citation>
    <scope>NUCLEOTIDE SEQUENCE</scope>
    <source>
        <tissue evidence="2">Seedling</tissue>
    </source>
</reference>
<keyword evidence="2" id="KW-0808">Transferase</keyword>
<dbReference type="GO" id="GO:0032259">
    <property type="term" value="P:methylation"/>
    <property type="evidence" value="ECO:0007669"/>
    <property type="project" value="UniProtKB-KW"/>
</dbReference>
<feature type="region of interest" description="Disordered" evidence="1">
    <location>
        <begin position="29"/>
        <end position="63"/>
    </location>
</feature>
<sequence>MLLNCHCDLAAALSISPQEQRIRNGYAGRKEASIFETPTTPTPSLSGRVPKHKHPNRSGGGSLPPLPCHQLRYTLLVSIFSCLYRS</sequence>
<proteinExistence type="predicted"/>
<feature type="compositionally biased region" description="Polar residues" evidence="1">
    <location>
        <begin position="36"/>
        <end position="45"/>
    </location>
</feature>
<evidence type="ECO:0000313" key="2">
    <source>
        <dbReference type="EMBL" id="AQL07855.1"/>
    </source>
</evidence>
<name>A0A1D6PE74_MAIZE</name>
<evidence type="ECO:0000256" key="1">
    <source>
        <dbReference type="SAM" id="MobiDB-lite"/>
    </source>
</evidence>
<keyword evidence="2" id="KW-0489">Methyltransferase</keyword>
<dbReference type="GO" id="GO:0008168">
    <property type="term" value="F:methyltransferase activity"/>
    <property type="evidence" value="ECO:0007669"/>
    <property type="project" value="UniProtKB-KW"/>
</dbReference>
<accession>A0A1D6PE74</accession>
<gene>
    <name evidence="2" type="ORF">ZEAMMB73_Zm00001d047869</name>
</gene>
<organism evidence="2">
    <name type="scientific">Zea mays</name>
    <name type="common">Maize</name>
    <dbReference type="NCBI Taxonomy" id="4577"/>
    <lineage>
        <taxon>Eukaryota</taxon>
        <taxon>Viridiplantae</taxon>
        <taxon>Streptophyta</taxon>
        <taxon>Embryophyta</taxon>
        <taxon>Tracheophyta</taxon>
        <taxon>Spermatophyta</taxon>
        <taxon>Magnoliopsida</taxon>
        <taxon>Liliopsida</taxon>
        <taxon>Poales</taxon>
        <taxon>Poaceae</taxon>
        <taxon>PACMAD clade</taxon>
        <taxon>Panicoideae</taxon>
        <taxon>Andropogonodae</taxon>
        <taxon>Andropogoneae</taxon>
        <taxon>Tripsacinae</taxon>
        <taxon>Zea</taxon>
    </lineage>
</organism>
<dbReference type="AlphaFoldDB" id="A0A1D6PE74"/>
<dbReference type="EMBL" id="CM000785">
    <property type="protein sequence ID" value="AQL07855.1"/>
    <property type="molecule type" value="Genomic_DNA"/>
</dbReference>
<protein>
    <submittedName>
        <fullName evidence="2">2-methoxy-6-polyprenyl-14-benzoquinol methylase mitochondrial</fullName>
    </submittedName>
</protein>